<evidence type="ECO:0000313" key="2">
    <source>
        <dbReference type="Proteomes" id="UP000191055"/>
    </source>
</evidence>
<name>A0A1T5HUC4_9BACT</name>
<dbReference type="AlphaFoldDB" id="A0A1T5HUC4"/>
<dbReference type="EMBL" id="FUYV01000033">
    <property type="protein sequence ID" value="SKC24141.1"/>
    <property type="molecule type" value="Genomic_DNA"/>
</dbReference>
<sequence length="230" mass="26691">MEGSVINLLRNLGFREHSNGVMRILTDKFNSHIKKTSEKLGLCYLKISSYLPFVSEFYFNGHNYLKKQFDLTGVEYTMKENAFTKISDIDKLNSLVSGFKPSVALDRINHWMDIFFRFDQGSKSTRSKLLHHNWFSYQTEICTNLIFKSPKFANAYFEKIIAKHHTIGLPDKLTEIFSLSRQKTNSKSTQNKFKTKAVIKHWLEGNSIKCYNKSGCLLRVETTINKPDLP</sequence>
<dbReference type="KEGG" id="asx:CDL62_14510"/>
<evidence type="ECO:0000313" key="1">
    <source>
        <dbReference type="EMBL" id="SKC24141.1"/>
    </source>
</evidence>
<organism evidence="1 2">
    <name type="scientific">Alkalitalea saponilacus</name>
    <dbReference type="NCBI Taxonomy" id="889453"/>
    <lineage>
        <taxon>Bacteria</taxon>
        <taxon>Pseudomonadati</taxon>
        <taxon>Bacteroidota</taxon>
        <taxon>Bacteroidia</taxon>
        <taxon>Marinilabiliales</taxon>
        <taxon>Marinilabiliaceae</taxon>
        <taxon>Alkalitalea</taxon>
    </lineage>
</organism>
<gene>
    <name evidence="1" type="ORF">SAMN03080601_03434</name>
</gene>
<dbReference type="Proteomes" id="UP000191055">
    <property type="component" value="Unassembled WGS sequence"/>
</dbReference>
<keyword evidence="2" id="KW-1185">Reference proteome</keyword>
<proteinExistence type="predicted"/>
<protein>
    <submittedName>
        <fullName evidence="1">Uncharacterized protein</fullName>
    </submittedName>
</protein>
<accession>A0A1T5HUC4</accession>
<reference evidence="1 2" key="1">
    <citation type="submission" date="2017-02" db="EMBL/GenBank/DDBJ databases">
        <authorList>
            <person name="Peterson S.W."/>
        </authorList>
    </citation>
    <scope>NUCLEOTIDE SEQUENCE [LARGE SCALE GENOMIC DNA]</scope>
    <source>
        <strain evidence="1 2">DSM 24412</strain>
    </source>
</reference>